<evidence type="ECO:0000313" key="2">
    <source>
        <dbReference type="EMBL" id="BCX44543.1"/>
    </source>
</evidence>
<dbReference type="PROSITE" id="PS51257">
    <property type="entry name" value="PROKAR_LIPOPROTEIN"/>
    <property type="match status" value="1"/>
</dbReference>
<sequence>MHLRFARAMKKNRLVAGILLLQVIVATACVTSIAFLLAQRLETLAYATGLQEQGLGIIETEFVGSAAANAAAAVKADMQVLRNVARVQAVVAAESLPLSQHNLTVGFTNVPVQGPGHGRERAGSRPGAAGCLSAGATGGAQGPRGRSQQHLTDPKGDLVSLAVAIA</sequence>
<dbReference type="RefSeq" id="WP_130767896.1">
    <property type="nucleotide sequence ID" value="NZ_AP024684.1"/>
</dbReference>
<evidence type="ECO:0008006" key="4">
    <source>
        <dbReference type="Google" id="ProtNLM"/>
    </source>
</evidence>
<proteinExistence type="predicted"/>
<evidence type="ECO:0000313" key="3">
    <source>
        <dbReference type="Proteomes" id="UP000825066"/>
    </source>
</evidence>
<protein>
    <recommendedName>
        <fullName evidence="4">Chemotaxis protein</fullName>
    </recommendedName>
</protein>
<keyword evidence="3" id="KW-1185">Reference proteome</keyword>
<feature type="region of interest" description="Disordered" evidence="1">
    <location>
        <begin position="114"/>
        <end position="153"/>
    </location>
</feature>
<evidence type="ECO:0000256" key="1">
    <source>
        <dbReference type="SAM" id="MobiDB-lite"/>
    </source>
</evidence>
<gene>
    <name evidence="2" type="ORF">STNY_R27500</name>
</gene>
<dbReference type="Proteomes" id="UP000825066">
    <property type="component" value="Chromosome"/>
</dbReference>
<name>A0ABM7R7X7_9GAMM</name>
<accession>A0ABM7R7X7</accession>
<dbReference type="EMBL" id="AP024684">
    <property type="protein sequence ID" value="BCX44543.1"/>
    <property type="molecule type" value="Genomic_DNA"/>
</dbReference>
<organism evidence="2 3">
    <name type="scientific">Stenotrophomonas pavanii</name>
    <dbReference type="NCBI Taxonomy" id="487698"/>
    <lineage>
        <taxon>Bacteria</taxon>
        <taxon>Pseudomonadati</taxon>
        <taxon>Pseudomonadota</taxon>
        <taxon>Gammaproteobacteria</taxon>
        <taxon>Lysobacterales</taxon>
        <taxon>Lysobacteraceae</taxon>
        <taxon>Stenotrophomonas</taxon>
    </lineage>
</organism>
<reference evidence="2 3" key="1">
    <citation type="submission" date="2021-05" db="EMBL/GenBank/DDBJ databases">
        <title>Complete Genome Sequence of Stenotrophomonas pavanii strain Y.</title>
        <authorList>
            <person name="Dohra H."/>
            <person name="Mohad Din A.R.J."/>
            <person name="Suzuki K."/>
            <person name="Fatma A."/>
            <person name="Honjyo M."/>
            <person name="Nishimura T."/>
            <person name="Moriuch R."/>
            <person name="Masuda K."/>
            <person name="Minoura A."/>
            <person name="Tashiro Y."/>
            <person name="Futamata H."/>
        </authorList>
    </citation>
    <scope>NUCLEOTIDE SEQUENCE [LARGE SCALE GENOMIC DNA]</scope>
    <source>
        <strain evidence="3">Y</strain>
    </source>
</reference>